<gene>
    <name evidence="5" type="primary">106077962</name>
</gene>
<dbReference type="SMART" id="SM01359">
    <property type="entry name" value="A2M_N_2"/>
    <property type="match status" value="1"/>
</dbReference>
<dbReference type="InterPro" id="IPR014756">
    <property type="entry name" value="Ig_E-set"/>
</dbReference>
<dbReference type="SMART" id="SM01360">
    <property type="entry name" value="A2M"/>
    <property type="match status" value="1"/>
</dbReference>
<evidence type="ECO:0000259" key="4">
    <source>
        <dbReference type="SMART" id="SM01360"/>
    </source>
</evidence>
<evidence type="ECO:0000256" key="2">
    <source>
        <dbReference type="ARBA" id="ARBA00022966"/>
    </source>
</evidence>
<name>A0A2C9KQ35_BIOGL</name>
<evidence type="ECO:0000259" key="3">
    <source>
        <dbReference type="SMART" id="SM01359"/>
    </source>
</evidence>
<dbReference type="GO" id="GO:0004866">
    <property type="term" value="F:endopeptidase inhibitor activity"/>
    <property type="evidence" value="ECO:0007669"/>
    <property type="project" value="InterPro"/>
</dbReference>
<accession>A0A2C9KQ35</accession>
<reference evidence="5" key="1">
    <citation type="submission" date="2020-05" db="UniProtKB">
        <authorList>
            <consortium name="EnsemblMetazoa"/>
        </authorList>
    </citation>
    <scope>IDENTIFICATION</scope>
    <source>
        <strain evidence="5">BB02</strain>
    </source>
</reference>
<proteinExistence type="predicted"/>
<dbReference type="InterPro" id="IPR013783">
    <property type="entry name" value="Ig-like_fold"/>
</dbReference>
<dbReference type="EnsemblMetazoa" id="BGLB022293-RF">
    <property type="protein sequence ID" value="BGLB022293-PF"/>
    <property type="gene ID" value="BGLB022293"/>
</dbReference>
<dbReference type="VEuPathDB" id="VectorBase:BGLAX_042133"/>
<dbReference type="SUPFAM" id="SSF81296">
    <property type="entry name" value="E set domains"/>
    <property type="match status" value="1"/>
</dbReference>
<protein>
    <recommendedName>
        <fullName evidence="7">Alpha-2-macroglobulin domain-containing protein</fullName>
    </recommendedName>
</protein>
<dbReference type="InterPro" id="IPR050473">
    <property type="entry name" value="A2M/Complement_sys"/>
</dbReference>
<dbReference type="PANTHER" id="PTHR11412">
    <property type="entry name" value="MACROGLOBULIN / COMPLEMENT"/>
    <property type="match status" value="1"/>
</dbReference>
<dbReference type="Pfam" id="PF00207">
    <property type="entry name" value="A2M"/>
    <property type="match status" value="1"/>
</dbReference>
<dbReference type="PANTHER" id="PTHR11412:SF136">
    <property type="entry name" value="CD109 ANTIGEN"/>
    <property type="match status" value="1"/>
</dbReference>
<dbReference type="VEuPathDB" id="VectorBase:BGLB022293"/>
<dbReference type="Gene3D" id="2.60.40.1930">
    <property type="match status" value="1"/>
</dbReference>
<feature type="domain" description="Alpha-2-macroglobulin" evidence="4">
    <location>
        <begin position="271"/>
        <end position="361"/>
    </location>
</feature>
<keyword evidence="1" id="KW-0732">Signal</keyword>
<evidence type="ECO:0000313" key="5">
    <source>
        <dbReference type="EnsemblMetazoa" id="BGLB022293-PF"/>
    </source>
</evidence>
<dbReference type="Proteomes" id="UP000076420">
    <property type="component" value="Unassembled WGS sequence"/>
</dbReference>
<feature type="domain" description="Alpha-2-macroglobulin bait region" evidence="3">
    <location>
        <begin position="22"/>
        <end position="169"/>
    </location>
</feature>
<dbReference type="Pfam" id="PF07703">
    <property type="entry name" value="A2M_BRD"/>
    <property type="match status" value="1"/>
</dbReference>
<sequence>MNDNVFDSKTFTVYRTKSPLALSILPLESQTIRVGESALIKVNTSLPSYFDSTLAYLVMSQGNIVSAGQLKDNSFVITPTLEFCPLSRLLVYMIAGSESENGEVVLDAVDLTLTGCFTKEVRVEFEASETRTGTEVEMKVDVSRLDGSNEMPGQHDVFYLAVDQSIVLLQGSTDLNTDKVVSGLSSFDQVDESVTLSSAAAYFEHHKLLYLTDARVWSRKEFAHRKINVPNVFMEKSFVKIEDDFDTEVDGKVPEAAYQTSARIRKDFPDTWLWGQAVTDVNGHLRSKVVLPDTITSWIVSAFAVNSEGLAVAKEPFKLTAFQLFFLSMNLPYSIKRGEVFVLRVTVFNYRSQHVQAVVSLAHSDQFMVVDETDSEGWYSKSLSVST</sequence>
<dbReference type="Gene3D" id="2.60.40.10">
    <property type="entry name" value="Immunoglobulins"/>
    <property type="match status" value="1"/>
</dbReference>
<keyword evidence="2" id="KW-0882">Thioester bond</keyword>
<evidence type="ECO:0000313" key="6">
    <source>
        <dbReference type="Proteomes" id="UP000076420"/>
    </source>
</evidence>
<dbReference type="Gene3D" id="6.20.50.160">
    <property type="match status" value="1"/>
</dbReference>
<dbReference type="InterPro" id="IPR011625">
    <property type="entry name" value="A2M_N_BRD"/>
</dbReference>
<dbReference type="AlphaFoldDB" id="A0A2C9KQ35"/>
<dbReference type="Gene3D" id="2.20.130.20">
    <property type="match status" value="1"/>
</dbReference>
<dbReference type="InterPro" id="IPR001599">
    <property type="entry name" value="Macroglobln_a2"/>
</dbReference>
<evidence type="ECO:0000256" key="1">
    <source>
        <dbReference type="ARBA" id="ARBA00022729"/>
    </source>
</evidence>
<evidence type="ECO:0008006" key="7">
    <source>
        <dbReference type="Google" id="ProtNLM"/>
    </source>
</evidence>
<organism evidence="5 6">
    <name type="scientific">Biomphalaria glabrata</name>
    <name type="common">Bloodfluke planorb</name>
    <name type="synonym">Freshwater snail</name>
    <dbReference type="NCBI Taxonomy" id="6526"/>
    <lineage>
        <taxon>Eukaryota</taxon>
        <taxon>Metazoa</taxon>
        <taxon>Spiralia</taxon>
        <taxon>Lophotrochozoa</taxon>
        <taxon>Mollusca</taxon>
        <taxon>Gastropoda</taxon>
        <taxon>Heterobranchia</taxon>
        <taxon>Euthyneura</taxon>
        <taxon>Panpulmonata</taxon>
        <taxon>Hygrophila</taxon>
        <taxon>Lymnaeoidea</taxon>
        <taxon>Planorbidae</taxon>
        <taxon>Biomphalaria</taxon>
    </lineage>
</organism>